<organism evidence="1 2">
    <name type="scientific">Albugo candida</name>
    <dbReference type="NCBI Taxonomy" id="65357"/>
    <lineage>
        <taxon>Eukaryota</taxon>
        <taxon>Sar</taxon>
        <taxon>Stramenopiles</taxon>
        <taxon>Oomycota</taxon>
        <taxon>Peronosporomycetes</taxon>
        <taxon>Albuginales</taxon>
        <taxon>Albuginaceae</taxon>
        <taxon>Albugo</taxon>
    </lineage>
</organism>
<reference evidence="1 2" key="1">
    <citation type="submission" date="2012-05" db="EMBL/GenBank/DDBJ databases">
        <title>Recombination and specialization in a pathogen metapopulation.</title>
        <authorList>
            <person name="Gardiner A."/>
            <person name="Kemen E."/>
            <person name="Schultz-Larsen T."/>
            <person name="MacLean D."/>
            <person name="Van Oosterhout C."/>
            <person name="Jones J.D.G."/>
        </authorList>
    </citation>
    <scope>NUCLEOTIDE SEQUENCE [LARGE SCALE GENOMIC DNA]</scope>
    <source>
        <strain evidence="1 2">Ac Nc2</strain>
    </source>
</reference>
<dbReference type="AlphaFoldDB" id="A0A024G5L1"/>
<proteinExistence type="predicted"/>
<name>A0A024G5L1_9STRA</name>
<dbReference type="SUPFAM" id="SSF50630">
    <property type="entry name" value="Acid proteases"/>
    <property type="match status" value="1"/>
</dbReference>
<protein>
    <submittedName>
        <fullName evidence="1">Uncharacterized protein</fullName>
    </submittedName>
</protein>
<gene>
    <name evidence="1" type="ORF">BN9_023890</name>
</gene>
<comment type="caution">
    <text evidence="1">The sequence shown here is derived from an EMBL/GenBank/DDBJ whole genome shotgun (WGS) entry which is preliminary data.</text>
</comment>
<accession>A0A024G5L1</accession>
<dbReference type="InterPro" id="IPR021109">
    <property type="entry name" value="Peptidase_aspartic_dom_sf"/>
</dbReference>
<dbReference type="Proteomes" id="UP000053237">
    <property type="component" value="Unassembled WGS sequence"/>
</dbReference>
<keyword evidence="2" id="KW-1185">Reference proteome</keyword>
<dbReference type="InParanoid" id="A0A024G5L1"/>
<dbReference type="Gene3D" id="2.40.70.10">
    <property type="entry name" value="Acid Proteases"/>
    <property type="match status" value="1"/>
</dbReference>
<evidence type="ECO:0000313" key="2">
    <source>
        <dbReference type="Proteomes" id="UP000053237"/>
    </source>
</evidence>
<sequence>MSLFFSCDVHILYPKQLKLSDNYENVVFVLEAEYEGANNWKVNTPEGPHAFIVAAEIGITYIDNKSPQHHLSLLLPCMFHKPDRDSSNSHHYKAWVQDLMCDPKKYPRIKSVSEVQVTGSLLDRILRKEPHTPMAIVLQWNPPFTFSISVDPTRNEDGWATIPGKYPWLNFESFGIGFFAATVKVGYSAEYAREIKAPSTFHFDFGSLISWVPSEFYSMIVHGLPIEYTSFQAFDCDSVTKSELPDIRFNIDGLKEESKLTSEEYIQRIPNEKGEEEKCILALIKDPTETWTIGAPILKRHPMRLRHKGMTTYLEIKKRIATRS</sequence>
<dbReference type="EMBL" id="CAIX01000021">
    <property type="protein sequence ID" value="CCI41605.1"/>
    <property type="molecule type" value="Genomic_DNA"/>
</dbReference>
<evidence type="ECO:0000313" key="1">
    <source>
        <dbReference type="EMBL" id="CCI41605.1"/>
    </source>
</evidence>